<dbReference type="Proteomes" id="UP001501319">
    <property type="component" value="Unassembled WGS sequence"/>
</dbReference>
<dbReference type="Pfam" id="PF00296">
    <property type="entry name" value="Bac_luciferase"/>
    <property type="match status" value="1"/>
</dbReference>
<dbReference type="InterPro" id="IPR050564">
    <property type="entry name" value="F420-G6PD/mer"/>
</dbReference>
<dbReference type="EMBL" id="BAAANE010000006">
    <property type="protein sequence ID" value="GAA1642144.1"/>
    <property type="molecule type" value="Genomic_DNA"/>
</dbReference>
<feature type="domain" description="Luciferase-like" evidence="2">
    <location>
        <begin position="8"/>
        <end position="230"/>
    </location>
</feature>
<evidence type="ECO:0000313" key="4">
    <source>
        <dbReference type="Proteomes" id="UP001501319"/>
    </source>
</evidence>
<sequence>MGCVNPVEFGVFISPQYQDLPRLQEHVLTAETVGFDYVSIQDHPYSAQFLDIFALIGTMIGRTSRVRFVPNVANLPLRPPAMLAKTSATLDLLSGGRLELGLGGGRLWPQIAGLGGPRRTPGEVVESVDEAITVIRAMWTPGQIANFQGRQYSLTAAQTGPAPAHDIGIWLGAVGPRMLNLIGRKADGWVAPLASDYDTKPAGQDRIDAAALAAGRKPTDIRRIIQLVGAVIDHVQTPERPRSGPGGQPIRTTPDGWAKIIAEFVHEERFDAVNFVPEDESVEQLTRFATEVIPAARAAIAAS</sequence>
<dbReference type="PANTHER" id="PTHR43244:SF1">
    <property type="entry name" value="5,10-METHYLENETETRAHYDROMETHANOPTERIN REDUCTASE"/>
    <property type="match status" value="1"/>
</dbReference>
<gene>
    <name evidence="3" type="ORF">GCM10009744_35140</name>
</gene>
<comment type="caution">
    <text evidence="3">The sequence shown here is derived from an EMBL/GenBank/DDBJ whole genome shotgun (WGS) entry which is preliminary data.</text>
</comment>
<dbReference type="CDD" id="cd01097">
    <property type="entry name" value="Tetrahydromethanopterin_reductase"/>
    <property type="match status" value="1"/>
</dbReference>
<organism evidence="3 4">
    <name type="scientific">Kribbella alba</name>
    <dbReference type="NCBI Taxonomy" id="190197"/>
    <lineage>
        <taxon>Bacteria</taxon>
        <taxon>Bacillati</taxon>
        <taxon>Actinomycetota</taxon>
        <taxon>Actinomycetes</taxon>
        <taxon>Propionibacteriales</taxon>
        <taxon>Kribbellaceae</taxon>
        <taxon>Kribbella</taxon>
    </lineage>
</organism>
<reference evidence="3 4" key="1">
    <citation type="journal article" date="2019" name="Int. J. Syst. Evol. Microbiol.">
        <title>The Global Catalogue of Microorganisms (GCM) 10K type strain sequencing project: providing services to taxonomists for standard genome sequencing and annotation.</title>
        <authorList>
            <consortium name="The Broad Institute Genomics Platform"/>
            <consortium name="The Broad Institute Genome Sequencing Center for Infectious Disease"/>
            <person name="Wu L."/>
            <person name="Ma J."/>
        </authorList>
    </citation>
    <scope>NUCLEOTIDE SEQUENCE [LARGE SCALE GENOMIC DNA]</scope>
    <source>
        <strain evidence="3 4">JCM 14306</strain>
    </source>
</reference>
<dbReference type="PANTHER" id="PTHR43244">
    <property type="match status" value="1"/>
</dbReference>
<dbReference type="InterPro" id="IPR011251">
    <property type="entry name" value="Luciferase-like_dom"/>
</dbReference>
<evidence type="ECO:0000256" key="1">
    <source>
        <dbReference type="ARBA" id="ARBA00023002"/>
    </source>
</evidence>
<dbReference type="Gene3D" id="3.20.20.30">
    <property type="entry name" value="Luciferase-like domain"/>
    <property type="match status" value="1"/>
</dbReference>
<keyword evidence="4" id="KW-1185">Reference proteome</keyword>
<evidence type="ECO:0000259" key="2">
    <source>
        <dbReference type="Pfam" id="PF00296"/>
    </source>
</evidence>
<dbReference type="InterPro" id="IPR036661">
    <property type="entry name" value="Luciferase-like_sf"/>
</dbReference>
<evidence type="ECO:0000313" key="3">
    <source>
        <dbReference type="EMBL" id="GAA1642144.1"/>
    </source>
</evidence>
<proteinExistence type="predicted"/>
<protein>
    <recommendedName>
        <fullName evidence="2">Luciferase-like domain-containing protein</fullName>
    </recommendedName>
</protein>
<accession>A0ABN2FDM6</accession>
<name>A0ABN2FDM6_9ACTN</name>
<keyword evidence="1" id="KW-0560">Oxidoreductase</keyword>
<dbReference type="SUPFAM" id="SSF51679">
    <property type="entry name" value="Bacterial luciferase-like"/>
    <property type="match status" value="1"/>
</dbReference>